<evidence type="ECO:0000259" key="5">
    <source>
        <dbReference type="PROSITE" id="PS50931"/>
    </source>
</evidence>
<dbReference type="GO" id="GO:0003677">
    <property type="term" value="F:DNA binding"/>
    <property type="evidence" value="ECO:0007669"/>
    <property type="project" value="UniProtKB-KW"/>
</dbReference>
<dbReference type="GO" id="GO:0005829">
    <property type="term" value="C:cytosol"/>
    <property type="evidence" value="ECO:0007669"/>
    <property type="project" value="TreeGrafter"/>
</dbReference>
<keyword evidence="4" id="KW-0804">Transcription</keyword>
<dbReference type="Pfam" id="PF03466">
    <property type="entry name" value="LysR_substrate"/>
    <property type="match status" value="1"/>
</dbReference>
<dbReference type="Gene3D" id="1.10.10.10">
    <property type="entry name" value="Winged helix-like DNA-binding domain superfamily/Winged helix DNA-binding domain"/>
    <property type="match status" value="1"/>
</dbReference>
<keyword evidence="3" id="KW-0238">DNA-binding</keyword>
<dbReference type="Gene3D" id="3.40.190.10">
    <property type="entry name" value="Periplasmic binding protein-like II"/>
    <property type="match status" value="2"/>
</dbReference>
<dbReference type="AlphaFoldDB" id="A0A515DGE0"/>
<dbReference type="EMBL" id="CP035503">
    <property type="protein sequence ID" value="QDL39472.1"/>
    <property type="molecule type" value="Genomic_DNA"/>
</dbReference>
<feature type="domain" description="HTH lysR-type" evidence="5">
    <location>
        <begin position="1"/>
        <end position="58"/>
    </location>
</feature>
<keyword evidence="2" id="KW-0805">Transcription regulation</keyword>
<reference evidence="6 7" key="1">
    <citation type="submission" date="2019-01" db="EMBL/GenBank/DDBJ databases">
        <title>Genomic insights into a novel species Rhodoferax sp.</title>
        <authorList>
            <person name="Jin L."/>
        </authorList>
    </citation>
    <scope>NUCLEOTIDE SEQUENCE [LARGE SCALE GENOMIC DNA]</scope>
    <source>
        <strain evidence="6 7">CHu59-6-5</strain>
    </source>
</reference>
<evidence type="ECO:0000256" key="2">
    <source>
        <dbReference type="ARBA" id="ARBA00023015"/>
    </source>
</evidence>
<dbReference type="Pfam" id="PF00126">
    <property type="entry name" value="HTH_1"/>
    <property type="match status" value="1"/>
</dbReference>
<dbReference type="Proteomes" id="UP000316798">
    <property type="component" value="Chromosome"/>
</dbReference>
<evidence type="ECO:0000313" key="6">
    <source>
        <dbReference type="EMBL" id="QDL39472.1"/>
    </source>
</evidence>
<proteinExistence type="inferred from homology"/>
<comment type="similarity">
    <text evidence="1">Belongs to the LysR transcriptional regulatory family.</text>
</comment>
<evidence type="ECO:0000313" key="7">
    <source>
        <dbReference type="Proteomes" id="UP000316798"/>
    </source>
</evidence>
<evidence type="ECO:0000256" key="1">
    <source>
        <dbReference type="ARBA" id="ARBA00009437"/>
    </source>
</evidence>
<dbReference type="InterPro" id="IPR005119">
    <property type="entry name" value="LysR_subst-bd"/>
</dbReference>
<dbReference type="PROSITE" id="PS50931">
    <property type="entry name" value="HTH_LYSR"/>
    <property type="match status" value="1"/>
</dbReference>
<name>A0A515DGE0_9BURK</name>
<dbReference type="CDD" id="cd05466">
    <property type="entry name" value="PBP2_LTTR_substrate"/>
    <property type="match status" value="1"/>
</dbReference>
<dbReference type="OrthoDB" id="8673707at2"/>
<evidence type="ECO:0000256" key="4">
    <source>
        <dbReference type="ARBA" id="ARBA00023163"/>
    </source>
</evidence>
<dbReference type="KEGG" id="rhf:EUB48_20690"/>
<dbReference type="RefSeq" id="WP_142820936.1">
    <property type="nucleotide sequence ID" value="NZ_CP035503.1"/>
</dbReference>
<dbReference type="SUPFAM" id="SSF53850">
    <property type="entry name" value="Periplasmic binding protein-like II"/>
    <property type="match status" value="1"/>
</dbReference>
<dbReference type="InterPro" id="IPR036388">
    <property type="entry name" value="WH-like_DNA-bd_sf"/>
</dbReference>
<dbReference type="PANTHER" id="PTHR30419">
    <property type="entry name" value="HTH-TYPE TRANSCRIPTIONAL REGULATOR YBHD"/>
    <property type="match status" value="1"/>
</dbReference>
<protein>
    <submittedName>
        <fullName evidence="6">LysR family transcriptional regulator</fullName>
    </submittedName>
</protein>
<dbReference type="InterPro" id="IPR036390">
    <property type="entry name" value="WH_DNA-bd_sf"/>
</dbReference>
<evidence type="ECO:0000256" key="3">
    <source>
        <dbReference type="ARBA" id="ARBA00023125"/>
    </source>
</evidence>
<accession>A0A515DGE0</accession>
<dbReference type="GO" id="GO:0003700">
    <property type="term" value="F:DNA-binding transcription factor activity"/>
    <property type="evidence" value="ECO:0007669"/>
    <property type="project" value="InterPro"/>
</dbReference>
<gene>
    <name evidence="6" type="ORF">EUB48_20690</name>
</gene>
<organism evidence="6 7">
    <name type="scientific">Rhodoferax sediminis</name>
    <dbReference type="NCBI Taxonomy" id="2509614"/>
    <lineage>
        <taxon>Bacteria</taxon>
        <taxon>Pseudomonadati</taxon>
        <taxon>Pseudomonadota</taxon>
        <taxon>Betaproteobacteria</taxon>
        <taxon>Burkholderiales</taxon>
        <taxon>Comamonadaceae</taxon>
        <taxon>Rhodoferax</taxon>
    </lineage>
</organism>
<keyword evidence="7" id="KW-1185">Reference proteome</keyword>
<dbReference type="PRINTS" id="PR00039">
    <property type="entry name" value="HTHLYSR"/>
</dbReference>
<dbReference type="InterPro" id="IPR050950">
    <property type="entry name" value="HTH-type_LysR_regulators"/>
</dbReference>
<dbReference type="InterPro" id="IPR000847">
    <property type="entry name" value="LysR_HTH_N"/>
</dbReference>
<dbReference type="SUPFAM" id="SSF46785">
    <property type="entry name" value="Winged helix' DNA-binding domain"/>
    <property type="match status" value="1"/>
</dbReference>
<sequence>MNLRKFAHFLAVVENRSFRKACEAVHLSQPALSRSLKSLEDELGIPLLDRAYGRIVPTAYSKPIVDHIRRMTAEARALEESVRRIKGLEEGEIGIGFGPFAAATALPSVMREMVSRYPKLRLRVEIANSGLLLELLSQDRLDLVVGDSRYSADPDEISVIQMSKQEIAMVTRRDHALARRAGRLTLADLKDQTTGAPTLPPDLLRSFKGHGLADFPTLTCDDMRVLAELAENTQLIALVPQLVVDELAGRNTLTVLRVSTPFDRYAYPCIMHTRGRTPGPAATLAIELVSGWFGVPRAKKRTG</sequence>